<protein>
    <submittedName>
        <fullName evidence="2">Uncharacterized protein</fullName>
    </submittedName>
</protein>
<organism evidence="2 3">
    <name type="scientific">Sphingomonas mollis</name>
    <dbReference type="NCBI Taxonomy" id="2795726"/>
    <lineage>
        <taxon>Bacteria</taxon>
        <taxon>Pseudomonadati</taxon>
        <taxon>Pseudomonadota</taxon>
        <taxon>Alphaproteobacteria</taxon>
        <taxon>Sphingomonadales</taxon>
        <taxon>Sphingomonadaceae</taxon>
        <taxon>Sphingomonas</taxon>
    </lineage>
</organism>
<feature type="transmembrane region" description="Helical" evidence="1">
    <location>
        <begin position="49"/>
        <end position="70"/>
    </location>
</feature>
<evidence type="ECO:0000313" key="3">
    <source>
        <dbReference type="Proteomes" id="UP000640426"/>
    </source>
</evidence>
<evidence type="ECO:0000313" key="2">
    <source>
        <dbReference type="EMBL" id="MBJ6120217.1"/>
    </source>
</evidence>
<comment type="caution">
    <text evidence="2">The sequence shown here is derived from an EMBL/GenBank/DDBJ whole genome shotgun (WGS) entry which is preliminary data.</text>
</comment>
<proteinExistence type="predicted"/>
<accession>A0ABS0XJK9</accession>
<keyword evidence="3" id="KW-1185">Reference proteome</keyword>
<sequence length="113" mass="12474">MTTLIVAAIFSLMLGGLACRADARFRHEDRLPMQWWITGEVTWSAPRRLALAFIPAVAIATLVVFVIMSLTVPPRAGQEGLVIPTLAGLGTMFIAIQLMHFWLIAKTLRRKTG</sequence>
<name>A0ABS0XJK9_9SPHN</name>
<keyword evidence="1" id="KW-0812">Transmembrane</keyword>
<keyword evidence="1" id="KW-1133">Transmembrane helix</keyword>
<dbReference type="EMBL" id="JAELXS010000001">
    <property type="protein sequence ID" value="MBJ6120217.1"/>
    <property type="molecule type" value="Genomic_DNA"/>
</dbReference>
<reference evidence="3" key="1">
    <citation type="submission" date="2020-12" db="EMBL/GenBank/DDBJ databases">
        <title>Hymenobacter sp.</title>
        <authorList>
            <person name="Kim M.K."/>
        </authorList>
    </citation>
    <scope>NUCLEOTIDE SEQUENCE [LARGE SCALE GENOMIC DNA]</scope>
    <source>
        <strain evidence="3">BT553</strain>
    </source>
</reference>
<gene>
    <name evidence="2" type="ORF">JAO74_00280</name>
</gene>
<dbReference type="Proteomes" id="UP000640426">
    <property type="component" value="Unassembled WGS sequence"/>
</dbReference>
<feature type="transmembrane region" description="Helical" evidence="1">
    <location>
        <begin position="82"/>
        <end position="105"/>
    </location>
</feature>
<evidence type="ECO:0000256" key="1">
    <source>
        <dbReference type="SAM" id="Phobius"/>
    </source>
</evidence>
<keyword evidence="1" id="KW-0472">Membrane</keyword>
<dbReference type="RefSeq" id="WP_199033883.1">
    <property type="nucleotide sequence ID" value="NZ_JAELXS010000001.1"/>
</dbReference>